<dbReference type="PROSITE" id="PS50005">
    <property type="entry name" value="TPR"/>
    <property type="match status" value="1"/>
</dbReference>
<accession>A0ABU5TYN2</accession>
<dbReference type="SMART" id="SM00028">
    <property type="entry name" value="TPR"/>
    <property type="match status" value="1"/>
</dbReference>
<keyword evidence="3" id="KW-1185">Reference proteome</keyword>
<dbReference type="NCBIfam" id="NF041522">
    <property type="entry name" value="TPR_sll0314"/>
    <property type="match status" value="1"/>
</dbReference>
<dbReference type="SUPFAM" id="SSF48452">
    <property type="entry name" value="TPR-like"/>
    <property type="match status" value="1"/>
</dbReference>
<dbReference type="Proteomes" id="UP001301728">
    <property type="component" value="Unassembled WGS sequence"/>
</dbReference>
<dbReference type="Gene3D" id="1.25.40.10">
    <property type="entry name" value="Tetratricopeptide repeat domain"/>
    <property type="match status" value="1"/>
</dbReference>
<sequence>MLMSSKYFRKSLTTTWQSISAITATATLIALSFWNSPVLAGDPFREGDKARQIGENTEAAFKAMFERGNYQDAQWYLEQAKSKESDEPMIYALLASLAYQQQDWQGLKTYSSQTMTAAKALQSRDLVRSNLYIAIAYFLDGAYILSTEGTFKGAPVALNMLQDVFKHMDAAAQVDSTDPELNLIRGYMDIFLALNLPFSDPQSAIQKLEQHGSPRHLAYRGLALAYRDLEQHEKALEFINKAIEEVPNNPEVLYIKAQLLSSIARRNNNNTSTLTEAKNNFQAALAQPQQLPKTIVAQIFYEQCKTLNRIDNQSRACDPMRDTIRSINSPWGPVPEQMPSL</sequence>
<dbReference type="InterPro" id="IPR019734">
    <property type="entry name" value="TPR_rpt"/>
</dbReference>
<dbReference type="RefSeq" id="WP_323306862.1">
    <property type="nucleotide sequence ID" value="NZ_JAYGHT010000068.1"/>
</dbReference>
<comment type="caution">
    <text evidence="2">The sequence shown here is derived from an EMBL/GenBank/DDBJ whole genome shotgun (WGS) entry which is preliminary data.</text>
</comment>
<name>A0ABU5TYN2_9CYAN</name>
<evidence type="ECO:0000313" key="3">
    <source>
        <dbReference type="Proteomes" id="UP001301728"/>
    </source>
</evidence>
<organism evidence="2 3">
    <name type="scientific">Limnoraphis robusta CCNP1315</name>
    <dbReference type="NCBI Taxonomy" id="3110306"/>
    <lineage>
        <taxon>Bacteria</taxon>
        <taxon>Bacillati</taxon>
        <taxon>Cyanobacteriota</taxon>
        <taxon>Cyanophyceae</taxon>
        <taxon>Oscillatoriophycideae</taxon>
        <taxon>Oscillatoriales</taxon>
        <taxon>Sirenicapillariaceae</taxon>
        <taxon>Limnoraphis</taxon>
    </lineage>
</organism>
<evidence type="ECO:0000256" key="1">
    <source>
        <dbReference type="PROSITE-ProRule" id="PRU00339"/>
    </source>
</evidence>
<evidence type="ECO:0000313" key="2">
    <source>
        <dbReference type="EMBL" id="MEA5519756.1"/>
    </source>
</evidence>
<gene>
    <name evidence="2" type="ORF">VB854_12460</name>
</gene>
<keyword evidence="1" id="KW-0802">TPR repeat</keyword>
<protein>
    <submittedName>
        <fullName evidence="2">Sll0314/Alr1548 family TPR repeat-containing protein</fullName>
    </submittedName>
</protein>
<dbReference type="InterPro" id="IPR011990">
    <property type="entry name" value="TPR-like_helical_dom_sf"/>
</dbReference>
<dbReference type="InterPro" id="IPR048173">
    <property type="entry name" value="Sll0314-like"/>
</dbReference>
<proteinExistence type="predicted"/>
<dbReference type="EMBL" id="JAYGHT010000068">
    <property type="protein sequence ID" value="MEA5519756.1"/>
    <property type="molecule type" value="Genomic_DNA"/>
</dbReference>
<dbReference type="Pfam" id="PF13428">
    <property type="entry name" value="TPR_14"/>
    <property type="match status" value="1"/>
</dbReference>
<feature type="repeat" description="TPR" evidence="1">
    <location>
        <begin position="216"/>
        <end position="249"/>
    </location>
</feature>
<reference evidence="2 3" key="1">
    <citation type="submission" date="2023-12" db="EMBL/GenBank/DDBJ databases">
        <title>Baltic Sea Cyanobacteria.</title>
        <authorList>
            <person name="Delbaje E."/>
            <person name="Fewer D.P."/>
            <person name="Shishido T.K."/>
        </authorList>
    </citation>
    <scope>NUCLEOTIDE SEQUENCE [LARGE SCALE GENOMIC DNA]</scope>
    <source>
        <strain evidence="2 3">CCNP 1315</strain>
    </source>
</reference>